<gene>
    <name evidence="15" type="ORF">GSOID_T00012946001</name>
</gene>
<reference evidence="15" key="1">
    <citation type="journal article" date="2010" name="Science">
        <title>Plasticity of animal genome architecture unmasked by rapid evolution of a pelagic tunicate.</title>
        <authorList>
            <person name="Denoeud F."/>
            <person name="Henriet S."/>
            <person name="Mungpakdee S."/>
            <person name="Aury J.M."/>
            <person name="Da Silva C."/>
            <person name="Brinkmann H."/>
            <person name="Mikhaleva J."/>
            <person name="Olsen L.C."/>
            <person name="Jubin C."/>
            <person name="Canestro C."/>
            <person name="Bouquet J.M."/>
            <person name="Danks G."/>
            <person name="Poulain J."/>
            <person name="Campsteijn C."/>
            <person name="Adamski M."/>
            <person name="Cross I."/>
            <person name="Yadetie F."/>
            <person name="Muffato M."/>
            <person name="Louis A."/>
            <person name="Butcher S."/>
            <person name="Tsagkogeorga G."/>
            <person name="Konrad A."/>
            <person name="Singh S."/>
            <person name="Jensen M.F."/>
            <person name="Cong E.H."/>
            <person name="Eikeseth-Otteraa H."/>
            <person name="Noel B."/>
            <person name="Anthouard V."/>
            <person name="Porcel B.M."/>
            <person name="Kachouri-Lafond R."/>
            <person name="Nishino A."/>
            <person name="Ugolini M."/>
            <person name="Chourrout P."/>
            <person name="Nishida H."/>
            <person name="Aasland R."/>
            <person name="Huzurbazar S."/>
            <person name="Westhof E."/>
            <person name="Delsuc F."/>
            <person name="Lehrach H."/>
            <person name="Reinhardt R."/>
            <person name="Weissenbach J."/>
            <person name="Roy S.W."/>
            <person name="Artiguenave F."/>
            <person name="Postlethwait J.H."/>
            <person name="Manak J.R."/>
            <person name="Thompson E.M."/>
            <person name="Jaillon O."/>
            <person name="Du Pasquier L."/>
            <person name="Boudinot P."/>
            <person name="Liberles D.A."/>
            <person name="Volff J.N."/>
            <person name="Philippe H."/>
            <person name="Lenhard B."/>
            <person name="Roest Crollius H."/>
            <person name="Wincker P."/>
            <person name="Chourrout D."/>
        </authorList>
    </citation>
    <scope>NUCLEOTIDE SEQUENCE [LARGE SCALE GENOMIC DNA]</scope>
</reference>
<dbReference type="PANTHER" id="PTHR10739">
    <property type="entry name" value="CYTIDYLYLTRANSFERASE"/>
    <property type="match status" value="1"/>
</dbReference>
<keyword evidence="16" id="KW-1185">Reference proteome</keyword>
<dbReference type="InterPro" id="IPR041723">
    <property type="entry name" value="CCT"/>
</dbReference>
<dbReference type="FunFam" id="3.40.50.620:FF:000016">
    <property type="entry name" value="Putative choline-phosphate cytidylyltransferase B"/>
    <property type="match status" value="1"/>
</dbReference>
<dbReference type="OrthoDB" id="17102at2759"/>
<dbReference type="InterPro" id="IPR045049">
    <property type="entry name" value="Pcy1-like"/>
</dbReference>
<comment type="pathway">
    <text evidence="1">Lipid metabolism.</text>
</comment>
<evidence type="ECO:0000256" key="12">
    <source>
        <dbReference type="ARBA" id="ARBA00048285"/>
    </source>
</evidence>
<accession>E4XJZ7</accession>
<dbReference type="GO" id="GO:0004105">
    <property type="term" value="F:choline-phosphate cytidylyltransferase activity"/>
    <property type="evidence" value="ECO:0007669"/>
    <property type="project" value="UniProtKB-EC"/>
</dbReference>
<dbReference type="Pfam" id="PF01467">
    <property type="entry name" value="CTP_transf_like"/>
    <property type="match status" value="1"/>
</dbReference>
<name>E4XJZ7_OIKDI</name>
<evidence type="ECO:0000256" key="11">
    <source>
        <dbReference type="ARBA" id="ARBA00026101"/>
    </source>
</evidence>
<dbReference type="Gene3D" id="3.40.50.620">
    <property type="entry name" value="HUPs"/>
    <property type="match status" value="1"/>
</dbReference>
<comment type="pathway">
    <text evidence="10">Phospholipid metabolism; phosphatidylcholine biosynthesis; phosphatidylcholine from phosphocholine: step 1/2.</text>
</comment>
<feature type="region of interest" description="Disordered" evidence="13">
    <location>
        <begin position="1"/>
        <end position="23"/>
    </location>
</feature>
<evidence type="ECO:0000256" key="8">
    <source>
        <dbReference type="ARBA" id="ARBA00023264"/>
    </source>
</evidence>
<dbReference type="EMBL" id="FN653063">
    <property type="protein sequence ID" value="CBY24773.1"/>
    <property type="molecule type" value="Genomic_DNA"/>
</dbReference>
<dbReference type="CDD" id="cd02174">
    <property type="entry name" value="CCT"/>
    <property type="match status" value="1"/>
</dbReference>
<evidence type="ECO:0000256" key="5">
    <source>
        <dbReference type="ARBA" id="ARBA00022695"/>
    </source>
</evidence>
<evidence type="ECO:0000256" key="4">
    <source>
        <dbReference type="ARBA" id="ARBA00022679"/>
    </source>
</evidence>
<sequence>MTGRKRSGSETADDNKKKPRVQSLEAPFSFETERLKNFVRIGREEALAGTATRPVRVYCDGIYDMFHAGHARQLKQAKEAFPNVYLMVGVVSDEVTHKFKGRTVMADTERYEAVRHCKYADEVVQNAPWIIDDDFLDKNQIDFVAHDDEPYTIGSAEDAYGFVKEKGMFLATQRTPGISTSDIIKRIIKNYDVYVRRNLRRGYKRSELNVGPIHATRIKLTDFADETKASLTDLLDVPTERVKEFLRKWYTPISERVLNAISPPQTPPIEDSDDEVADLPGAPENNISTEIE</sequence>
<evidence type="ECO:0000256" key="2">
    <source>
        <dbReference type="ARBA" id="ARBA00010101"/>
    </source>
</evidence>
<evidence type="ECO:0000256" key="3">
    <source>
        <dbReference type="ARBA" id="ARBA00022516"/>
    </source>
</evidence>
<dbReference type="AlphaFoldDB" id="E4XJZ7"/>
<keyword evidence="7" id="KW-0594">Phospholipid biosynthesis</keyword>
<dbReference type="InParanoid" id="E4XJZ7"/>
<feature type="domain" description="Cytidyltransferase-like" evidence="14">
    <location>
        <begin position="58"/>
        <end position="186"/>
    </location>
</feature>
<evidence type="ECO:0000313" key="15">
    <source>
        <dbReference type="EMBL" id="CBY24773.1"/>
    </source>
</evidence>
<comment type="similarity">
    <text evidence="2">Belongs to the cytidylyltransferase family.</text>
</comment>
<keyword evidence="4" id="KW-0808">Transferase</keyword>
<evidence type="ECO:0000256" key="1">
    <source>
        <dbReference type="ARBA" id="ARBA00005189"/>
    </source>
</evidence>
<protein>
    <recommendedName>
        <fullName evidence="11">choline-phosphate cytidylyltransferase</fullName>
        <ecNumber evidence="11">2.7.7.15</ecNumber>
    </recommendedName>
</protein>
<dbReference type="Proteomes" id="UP000001307">
    <property type="component" value="Unassembled WGS sequence"/>
</dbReference>
<feature type="region of interest" description="Disordered" evidence="13">
    <location>
        <begin position="260"/>
        <end position="292"/>
    </location>
</feature>
<evidence type="ECO:0000256" key="13">
    <source>
        <dbReference type="SAM" id="MobiDB-lite"/>
    </source>
</evidence>
<keyword evidence="8" id="KW-1208">Phospholipid metabolism</keyword>
<keyword evidence="6" id="KW-0443">Lipid metabolism</keyword>
<evidence type="ECO:0000256" key="9">
    <source>
        <dbReference type="ARBA" id="ARBA00025501"/>
    </source>
</evidence>
<comment type="function">
    <text evidence="9">Catalyzes the key rate-limiting step in the CDP-choline pathway for phosphatidylcholine biosynthesis.</text>
</comment>
<dbReference type="EC" id="2.7.7.15" evidence="11"/>
<organism evidence="15">
    <name type="scientific">Oikopleura dioica</name>
    <name type="common">Tunicate</name>
    <dbReference type="NCBI Taxonomy" id="34765"/>
    <lineage>
        <taxon>Eukaryota</taxon>
        <taxon>Metazoa</taxon>
        <taxon>Chordata</taxon>
        <taxon>Tunicata</taxon>
        <taxon>Appendicularia</taxon>
        <taxon>Copelata</taxon>
        <taxon>Oikopleuridae</taxon>
        <taxon>Oikopleura</taxon>
    </lineage>
</organism>
<proteinExistence type="inferred from homology"/>
<dbReference type="InterPro" id="IPR004821">
    <property type="entry name" value="Cyt_trans-like"/>
</dbReference>
<dbReference type="PANTHER" id="PTHR10739:SF13">
    <property type="entry name" value="CHOLINE-PHOSPHATE CYTIDYLYLTRANSFERASE"/>
    <property type="match status" value="1"/>
</dbReference>
<evidence type="ECO:0000256" key="6">
    <source>
        <dbReference type="ARBA" id="ARBA00023098"/>
    </source>
</evidence>
<dbReference type="GO" id="GO:0031210">
    <property type="term" value="F:phosphatidylcholine binding"/>
    <property type="evidence" value="ECO:0007669"/>
    <property type="project" value="TreeGrafter"/>
</dbReference>
<keyword evidence="5" id="KW-0548">Nucleotidyltransferase</keyword>
<evidence type="ECO:0000259" key="14">
    <source>
        <dbReference type="Pfam" id="PF01467"/>
    </source>
</evidence>
<dbReference type="UniPathway" id="UPA00753">
    <property type="reaction ID" value="UER00739"/>
</dbReference>
<evidence type="ECO:0000256" key="7">
    <source>
        <dbReference type="ARBA" id="ARBA00023209"/>
    </source>
</evidence>
<evidence type="ECO:0000313" key="16">
    <source>
        <dbReference type="Proteomes" id="UP000001307"/>
    </source>
</evidence>
<dbReference type="FunCoup" id="E4XJZ7">
    <property type="interactions" value="153"/>
</dbReference>
<comment type="catalytic activity">
    <reaction evidence="12">
        <text>phosphocholine + CTP + H(+) = CDP-choline + diphosphate</text>
        <dbReference type="Rhea" id="RHEA:18997"/>
        <dbReference type="ChEBI" id="CHEBI:15378"/>
        <dbReference type="ChEBI" id="CHEBI:33019"/>
        <dbReference type="ChEBI" id="CHEBI:37563"/>
        <dbReference type="ChEBI" id="CHEBI:58779"/>
        <dbReference type="ChEBI" id="CHEBI:295975"/>
        <dbReference type="EC" id="2.7.7.15"/>
    </reaction>
    <physiologicalReaction direction="left-to-right" evidence="12">
        <dbReference type="Rhea" id="RHEA:18998"/>
    </physiologicalReaction>
</comment>
<evidence type="ECO:0000256" key="10">
    <source>
        <dbReference type="ARBA" id="ARBA00025706"/>
    </source>
</evidence>
<dbReference type="SUPFAM" id="SSF52374">
    <property type="entry name" value="Nucleotidylyl transferase"/>
    <property type="match status" value="1"/>
</dbReference>
<dbReference type="NCBIfam" id="TIGR00125">
    <property type="entry name" value="cyt_tran_rel"/>
    <property type="match status" value="1"/>
</dbReference>
<dbReference type="InterPro" id="IPR014729">
    <property type="entry name" value="Rossmann-like_a/b/a_fold"/>
</dbReference>
<keyword evidence="3" id="KW-0444">Lipid biosynthesis</keyword>